<accession>A0ABR3D4I3</accession>
<name>A0ABR3D4I3_NEUIN</name>
<organism evidence="2 3">
    <name type="scientific">Neurospora intermedia</name>
    <dbReference type="NCBI Taxonomy" id="5142"/>
    <lineage>
        <taxon>Eukaryota</taxon>
        <taxon>Fungi</taxon>
        <taxon>Dikarya</taxon>
        <taxon>Ascomycota</taxon>
        <taxon>Pezizomycotina</taxon>
        <taxon>Sordariomycetes</taxon>
        <taxon>Sordariomycetidae</taxon>
        <taxon>Sordariales</taxon>
        <taxon>Sordariaceae</taxon>
        <taxon>Neurospora</taxon>
    </lineage>
</organism>
<evidence type="ECO:0008006" key="4">
    <source>
        <dbReference type="Google" id="ProtNLM"/>
    </source>
</evidence>
<feature type="signal peptide" evidence="1">
    <location>
        <begin position="1"/>
        <end position="17"/>
    </location>
</feature>
<evidence type="ECO:0000313" key="3">
    <source>
        <dbReference type="Proteomes" id="UP001451303"/>
    </source>
</evidence>
<keyword evidence="3" id="KW-1185">Reference proteome</keyword>
<keyword evidence="1" id="KW-0732">Signal</keyword>
<sequence>MATRWAFGLLLTWRCEAPLADFFVLKVCHMVAHKTGSSQSVSFLERDVGVSWISKGAEMSK</sequence>
<proteinExistence type="predicted"/>
<gene>
    <name evidence="2" type="ORF">QR685DRAFT_448269</name>
</gene>
<reference evidence="2 3" key="1">
    <citation type="submission" date="2023-09" db="EMBL/GenBank/DDBJ databases">
        <title>Multi-omics analysis of a traditional fermented food reveals byproduct-associated fungal strains for waste-to-food upcycling.</title>
        <authorList>
            <consortium name="Lawrence Berkeley National Laboratory"/>
            <person name="Rekdal V.M."/>
            <person name="Villalobos-Escobedo J.M."/>
            <person name="Rodriguez-Valeron N."/>
            <person name="Garcia M.O."/>
            <person name="Vasquez D.P."/>
            <person name="Damayanti I."/>
            <person name="Sorensen P.M."/>
            <person name="Baidoo E.E."/>
            <person name="De Carvalho A.C."/>
            <person name="Riley R."/>
            <person name="Lipzen A."/>
            <person name="He G."/>
            <person name="Yan M."/>
            <person name="Haridas S."/>
            <person name="Daum C."/>
            <person name="Yoshinaga Y."/>
            <person name="Ng V."/>
            <person name="Grigoriev I.V."/>
            <person name="Munk R."/>
            <person name="Nuraida L."/>
            <person name="Wijaya C.H."/>
            <person name="Morales P.-C."/>
            <person name="Keasling J.D."/>
        </authorList>
    </citation>
    <scope>NUCLEOTIDE SEQUENCE [LARGE SCALE GENOMIC DNA]</scope>
    <source>
        <strain evidence="2 3">FGSC 2613</strain>
    </source>
</reference>
<protein>
    <recommendedName>
        <fullName evidence="4">Secreted protein</fullName>
    </recommendedName>
</protein>
<feature type="chain" id="PRO_5045403511" description="Secreted protein" evidence="1">
    <location>
        <begin position="18"/>
        <end position="61"/>
    </location>
</feature>
<dbReference type="Proteomes" id="UP001451303">
    <property type="component" value="Unassembled WGS sequence"/>
</dbReference>
<comment type="caution">
    <text evidence="2">The sequence shown here is derived from an EMBL/GenBank/DDBJ whole genome shotgun (WGS) entry which is preliminary data.</text>
</comment>
<evidence type="ECO:0000256" key="1">
    <source>
        <dbReference type="SAM" id="SignalP"/>
    </source>
</evidence>
<dbReference type="EMBL" id="JAVLET010000009">
    <property type="protein sequence ID" value="KAL0467585.1"/>
    <property type="molecule type" value="Genomic_DNA"/>
</dbReference>
<evidence type="ECO:0000313" key="2">
    <source>
        <dbReference type="EMBL" id="KAL0467585.1"/>
    </source>
</evidence>